<keyword evidence="1" id="KW-0812">Transmembrane</keyword>
<keyword evidence="1" id="KW-0472">Membrane</keyword>
<keyword evidence="1" id="KW-1133">Transmembrane helix</keyword>
<feature type="transmembrane region" description="Helical" evidence="1">
    <location>
        <begin position="185"/>
        <end position="204"/>
    </location>
</feature>
<evidence type="ECO:0000313" key="3">
    <source>
        <dbReference type="Proteomes" id="UP000719917"/>
    </source>
</evidence>
<evidence type="ECO:0000313" key="2">
    <source>
        <dbReference type="EMBL" id="NBA11238.1"/>
    </source>
</evidence>
<accession>A0AAJ2YXR7</accession>
<name>A0AAJ2YXR7_WEICO</name>
<protein>
    <submittedName>
        <fullName evidence="2">Uncharacterized protein</fullName>
    </submittedName>
</protein>
<sequence length="435" mass="49712">MAFWLFFVILFPKTHSYWWLDVFTQLPMIVFGSYVFVQAIKGRWQEIVPSNRALMIGVAVFLIQAVRVLISYNEVGIDTTTAGMLHGLIGLVELLIVVWLAWATVQLSGRSFMPIVRGAYAAFWTYFIMVLIPQFWVMIGRTETIGYVNGLAQLFERHWIGRDDFYQAGSYVTTQMRLNGFEPEAPFLAILIGVVFLPIFMMGVRQSLIIWRRPGMTNTLLLWVTLINAWLVLLAAKTTTGMLLVFVSVLLMLVTGLGMQRVTLLIIVVSGFGIGYGLYQFVPGVREMFTRFLFAKHGTENRLGGTLGLLKTVMQHPLFGVGYGFESPYIVENVPSWSKANLEYQNVYAIYGYPILSGFLGWFARFGFVLVLPVLYVVIQRFKIAWQNRNAASLAYMYFVTLALVTSMFTFSVFAWPIMMVWFMYQYSLFSDLSY</sequence>
<dbReference type="AlphaFoldDB" id="A0AAJ2YXR7"/>
<dbReference type="RefSeq" id="WP_135798046.1">
    <property type="nucleotide sequence ID" value="NZ_CP027565.1"/>
</dbReference>
<feature type="transmembrane region" description="Helical" evidence="1">
    <location>
        <begin position="216"/>
        <end position="236"/>
    </location>
</feature>
<comment type="caution">
    <text evidence="2">The sequence shown here is derived from an EMBL/GenBank/DDBJ whole genome shotgun (WGS) entry which is preliminary data.</text>
</comment>
<feature type="transmembrane region" description="Helical" evidence="1">
    <location>
        <begin position="242"/>
        <end position="259"/>
    </location>
</feature>
<reference evidence="2" key="1">
    <citation type="submission" date="2020-01" db="EMBL/GenBank/DDBJ databases">
        <title>First Reported Case and Whole Genome of Weissella confusa in an Equid.</title>
        <authorList>
            <person name="Little S.V."/>
            <person name="Lawhon S.D."/>
        </authorList>
    </citation>
    <scope>NUCLEOTIDE SEQUENCE</scope>
    <source>
        <strain evidence="2">718955</strain>
    </source>
</reference>
<feature type="transmembrane region" description="Helical" evidence="1">
    <location>
        <begin position="119"/>
        <end position="139"/>
    </location>
</feature>
<feature type="transmembrane region" description="Helical" evidence="1">
    <location>
        <begin position="84"/>
        <end position="107"/>
    </location>
</feature>
<organism evidence="2 3">
    <name type="scientific">Weissella confusa</name>
    <name type="common">Lactobacillus confusus</name>
    <dbReference type="NCBI Taxonomy" id="1583"/>
    <lineage>
        <taxon>Bacteria</taxon>
        <taxon>Bacillati</taxon>
        <taxon>Bacillota</taxon>
        <taxon>Bacilli</taxon>
        <taxon>Lactobacillales</taxon>
        <taxon>Lactobacillaceae</taxon>
        <taxon>Weissella</taxon>
    </lineage>
</organism>
<feature type="transmembrane region" description="Helical" evidence="1">
    <location>
        <begin position="264"/>
        <end position="282"/>
    </location>
</feature>
<feature type="transmembrane region" description="Helical" evidence="1">
    <location>
        <begin position="399"/>
        <end position="425"/>
    </location>
</feature>
<gene>
    <name evidence="2" type="ORF">GTU77_03295</name>
</gene>
<dbReference type="Proteomes" id="UP000719917">
    <property type="component" value="Unassembled WGS sequence"/>
</dbReference>
<dbReference type="EMBL" id="JAAAMQ010000004">
    <property type="protein sequence ID" value="NBA11238.1"/>
    <property type="molecule type" value="Genomic_DNA"/>
</dbReference>
<feature type="transmembrane region" description="Helical" evidence="1">
    <location>
        <begin position="54"/>
        <end position="72"/>
    </location>
</feature>
<feature type="transmembrane region" description="Helical" evidence="1">
    <location>
        <begin position="359"/>
        <end position="379"/>
    </location>
</feature>
<feature type="transmembrane region" description="Helical" evidence="1">
    <location>
        <begin position="26"/>
        <end position="42"/>
    </location>
</feature>
<evidence type="ECO:0000256" key="1">
    <source>
        <dbReference type="SAM" id="Phobius"/>
    </source>
</evidence>
<proteinExistence type="predicted"/>